<keyword evidence="1" id="KW-0808">Transferase</keyword>
<protein>
    <submittedName>
        <fullName evidence="1">Nucleotidyl transferase AbiEii/AbiGii toxin family protein</fullName>
    </submittedName>
</protein>
<evidence type="ECO:0000313" key="1">
    <source>
        <dbReference type="EMBL" id="NWC36778.1"/>
    </source>
</evidence>
<evidence type="ECO:0000313" key="2">
    <source>
        <dbReference type="Proteomes" id="UP000520592"/>
    </source>
</evidence>
<dbReference type="InterPro" id="IPR014942">
    <property type="entry name" value="AbiEii"/>
</dbReference>
<dbReference type="Gene3D" id="3.10.450.620">
    <property type="entry name" value="JHP933, nucleotidyltransferase-like core domain"/>
    <property type="match status" value="1"/>
</dbReference>
<dbReference type="EMBL" id="JACAQD010000047">
    <property type="protein sequence ID" value="NWC36778.1"/>
    <property type="molecule type" value="Genomic_DNA"/>
</dbReference>
<dbReference type="Proteomes" id="UP000520592">
    <property type="component" value="Unassembled WGS sequence"/>
</dbReference>
<proteinExistence type="predicted"/>
<dbReference type="AlphaFoldDB" id="A0A7Y7YI76"/>
<name>A0A7Y7YI76_9PSED</name>
<dbReference type="GO" id="GO:0016740">
    <property type="term" value="F:transferase activity"/>
    <property type="evidence" value="ECO:0007669"/>
    <property type="project" value="UniProtKB-KW"/>
</dbReference>
<accession>A0A7Y7YI76</accession>
<comment type="caution">
    <text evidence="1">The sequence shown here is derived from an EMBL/GenBank/DDBJ whole genome shotgun (WGS) entry which is preliminary data.</text>
</comment>
<dbReference type="RefSeq" id="WP_177058217.1">
    <property type="nucleotide sequence ID" value="NZ_JACAPS010000017.1"/>
</dbReference>
<gene>
    <name evidence="1" type="ORF">HX876_30940</name>
</gene>
<reference evidence="1 2" key="1">
    <citation type="submission" date="2020-04" db="EMBL/GenBank/DDBJ databases">
        <title>Molecular characterization of pseudomonads from Agaricus bisporus reveal novel blotch 2 pathogens in Western Europe.</title>
        <authorList>
            <person name="Taparia T."/>
            <person name="Krijger M."/>
            <person name="Haynes E."/>
            <person name="Elpinstone J.G."/>
            <person name="Noble R."/>
            <person name="Van Der Wolf J."/>
        </authorList>
    </citation>
    <scope>NUCLEOTIDE SEQUENCE [LARGE SCALE GENOMIC DNA]</scope>
    <source>
        <strain evidence="1 2">IPO3737</strain>
    </source>
</reference>
<sequence length="320" mass="36062">MKIITPEQAELIDAVLAEVDVGLLTASILEKDIHVTDALQALMNLGFPGVRLVFCGGTSLSKAYRLIERMSEDIDLKMVLDESKTWGTSAQRRHLGQLRDEVSASFTGLGFVEIVEGRTARNENKYLASRWQYSPRYPHDVSLRPYLSLELTARAPQFELTQQPLEYLVNRLARRFEPLGDIPCVAVEETLAEKVISFLRRYSQHRAGAMLQAWDETLVRHLYDVYCIGLADIAVGERAAAGFKSLVQFDGIEFGRQYPAFADDPKGVMQCALNQIASDDIVRGQYDSRLMPLIFGSVRPGFDEVYAAFRRYAERLICTL</sequence>
<organism evidence="1 2">
    <name type="scientific">Pseudomonas gingeri</name>
    <dbReference type="NCBI Taxonomy" id="117681"/>
    <lineage>
        <taxon>Bacteria</taxon>
        <taxon>Pseudomonadati</taxon>
        <taxon>Pseudomonadota</taxon>
        <taxon>Gammaproteobacteria</taxon>
        <taxon>Pseudomonadales</taxon>
        <taxon>Pseudomonadaceae</taxon>
        <taxon>Pseudomonas</taxon>
    </lineage>
</organism>
<dbReference type="Pfam" id="PF08843">
    <property type="entry name" value="AbiEii"/>
    <property type="match status" value="1"/>
</dbReference>